<accession>A0A5D0WKU1</accession>
<protein>
    <submittedName>
        <fullName evidence="6">Crp/Fnr family transcriptional regulator</fullName>
    </submittedName>
</protein>
<dbReference type="Pfam" id="PF13545">
    <property type="entry name" value="HTH_Crp_2"/>
    <property type="match status" value="1"/>
</dbReference>
<dbReference type="SMART" id="SM00419">
    <property type="entry name" value="HTH_CRP"/>
    <property type="match status" value="1"/>
</dbReference>
<dbReference type="EMBL" id="VSLA01000024">
    <property type="protein sequence ID" value="TYC84797.1"/>
    <property type="molecule type" value="Genomic_DNA"/>
</dbReference>
<proteinExistence type="predicted"/>
<dbReference type="SUPFAM" id="SSF51206">
    <property type="entry name" value="cAMP-binding domain-like"/>
    <property type="match status" value="1"/>
</dbReference>
<dbReference type="PANTHER" id="PTHR24567">
    <property type="entry name" value="CRP FAMILY TRANSCRIPTIONAL REGULATORY PROTEIN"/>
    <property type="match status" value="1"/>
</dbReference>
<dbReference type="GO" id="GO:0003700">
    <property type="term" value="F:DNA-binding transcription factor activity"/>
    <property type="evidence" value="ECO:0007669"/>
    <property type="project" value="TreeGrafter"/>
</dbReference>
<evidence type="ECO:0000259" key="5">
    <source>
        <dbReference type="PROSITE" id="PS51063"/>
    </source>
</evidence>
<sequence length="237" mass="27299">MLPRSHFGGYFMNHQDFMAVLSSHSLFADFSNQALNQVFRAHYYEKREYQKDQVIHFQNECCRTMDLILSGRVAVQNLDSEGNVLTISIFQDGDVLGANLIFSSRNTYPMTVLAQSPAVILHLHQELILELCQMNRTFMIGLMKVISDKTLILSDKINAISMKTIRQCIIDFLRYESRIQKSQIVRLPSSKKELAQRFGIQRSSLSRELNKMRQDGLIDFDAKTITIRNINNLNESS</sequence>
<dbReference type="Pfam" id="PF00027">
    <property type="entry name" value="cNMP_binding"/>
    <property type="match status" value="1"/>
</dbReference>
<dbReference type="CDD" id="cd00038">
    <property type="entry name" value="CAP_ED"/>
    <property type="match status" value="1"/>
</dbReference>
<evidence type="ECO:0000256" key="1">
    <source>
        <dbReference type="ARBA" id="ARBA00023015"/>
    </source>
</evidence>
<dbReference type="Gene3D" id="2.60.120.10">
    <property type="entry name" value="Jelly Rolls"/>
    <property type="match status" value="1"/>
</dbReference>
<dbReference type="GO" id="GO:0003677">
    <property type="term" value="F:DNA binding"/>
    <property type="evidence" value="ECO:0007669"/>
    <property type="project" value="UniProtKB-KW"/>
</dbReference>
<dbReference type="PROSITE" id="PS51063">
    <property type="entry name" value="HTH_CRP_2"/>
    <property type="match status" value="1"/>
</dbReference>
<comment type="caution">
    <text evidence="6">The sequence shown here is derived from an EMBL/GenBank/DDBJ whole genome shotgun (WGS) entry which is preliminary data.</text>
</comment>
<dbReference type="InterPro" id="IPR012318">
    <property type="entry name" value="HTH_CRP"/>
</dbReference>
<dbReference type="InterPro" id="IPR018490">
    <property type="entry name" value="cNMP-bd_dom_sf"/>
</dbReference>
<keyword evidence="3" id="KW-0804">Transcription</keyword>
<dbReference type="InterPro" id="IPR036390">
    <property type="entry name" value="WH_DNA-bd_sf"/>
</dbReference>
<dbReference type="GO" id="GO:0005829">
    <property type="term" value="C:cytosol"/>
    <property type="evidence" value="ECO:0007669"/>
    <property type="project" value="TreeGrafter"/>
</dbReference>
<evidence type="ECO:0000256" key="2">
    <source>
        <dbReference type="ARBA" id="ARBA00023125"/>
    </source>
</evidence>
<dbReference type="PANTHER" id="PTHR24567:SF58">
    <property type="entry name" value="CYCLIC AMP-BINDING REGULATORY PROTEIN"/>
    <property type="match status" value="1"/>
</dbReference>
<name>A0A5D0WKU1_9FIRM</name>
<dbReference type="InterPro" id="IPR000595">
    <property type="entry name" value="cNMP-bd_dom"/>
</dbReference>
<evidence type="ECO:0000313" key="7">
    <source>
        <dbReference type="Proteomes" id="UP000322619"/>
    </source>
</evidence>
<dbReference type="AlphaFoldDB" id="A0A5D0WKU1"/>
<evidence type="ECO:0000259" key="4">
    <source>
        <dbReference type="PROSITE" id="PS50042"/>
    </source>
</evidence>
<dbReference type="Proteomes" id="UP000322619">
    <property type="component" value="Unassembled WGS sequence"/>
</dbReference>
<reference evidence="6 7" key="1">
    <citation type="submission" date="2019-08" db="EMBL/GenBank/DDBJ databases">
        <title>Isolation and enrichment of carboxydotrophic bacteria from anaerobic sludge for the production of bio-based chemicals from syngas.</title>
        <authorList>
            <person name="Antares A.L."/>
            <person name="Moreira J."/>
            <person name="Diender M."/>
            <person name="Parshina S.N."/>
            <person name="Stams A.J.M."/>
            <person name="Alves M."/>
            <person name="Alves J.I."/>
            <person name="Sousa D.Z."/>
        </authorList>
    </citation>
    <scope>NUCLEOTIDE SEQUENCE [LARGE SCALE GENOMIC DNA]</scope>
    <source>
        <strain evidence="6 7">JM</strain>
    </source>
</reference>
<keyword evidence="2" id="KW-0238">DNA-binding</keyword>
<dbReference type="InterPro" id="IPR014710">
    <property type="entry name" value="RmlC-like_jellyroll"/>
</dbReference>
<gene>
    <name evidence="6" type="ORF">FXB42_10715</name>
</gene>
<dbReference type="PROSITE" id="PS50042">
    <property type="entry name" value="CNMP_BINDING_3"/>
    <property type="match status" value="1"/>
</dbReference>
<keyword evidence="1" id="KW-0805">Transcription regulation</keyword>
<feature type="domain" description="Cyclic nucleotide-binding" evidence="4">
    <location>
        <begin position="26"/>
        <end position="131"/>
    </location>
</feature>
<dbReference type="SUPFAM" id="SSF46785">
    <property type="entry name" value="Winged helix' DNA-binding domain"/>
    <property type="match status" value="1"/>
</dbReference>
<evidence type="ECO:0000313" key="6">
    <source>
        <dbReference type="EMBL" id="TYC84797.1"/>
    </source>
</evidence>
<dbReference type="InterPro" id="IPR050397">
    <property type="entry name" value="Env_Response_Regulators"/>
</dbReference>
<evidence type="ECO:0000256" key="3">
    <source>
        <dbReference type="ARBA" id="ARBA00023163"/>
    </source>
</evidence>
<feature type="domain" description="HTH crp-type" evidence="5">
    <location>
        <begin position="163"/>
        <end position="231"/>
    </location>
</feature>
<dbReference type="SMART" id="SM00100">
    <property type="entry name" value="cNMP"/>
    <property type="match status" value="1"/>
</dbReference>
<organism evidence="6 7">
    <name type="scientific">Acetobacterium wieringae</name>
    <dbReference type="NCBI Taxonomy" id="52694"/>
    <lineage>
        <taxon>Bacteria</taxon>
        <taxon>Bacillati</taxon>
        <taxon>Bacillota</taxon>
        <taxon>Clostridia</taxon>
        <taxon>Eubacteriales</taxon>
        <taxon>Eubacteriaceae</taxon>
        <taxon>Acetobacterium</taxon>
    </lineage>
</organism>